<dbReference type="EMBL" id="JABAHT010000280">
    <property type="protein sequence ID" value="KAF4659158.1"/>
    <property type="molecule type" value="Genomic_DNA"/>
</dbReference>
<evidence type="ECO:0000313" key="1">
    <source>
        <dbReference type="EMBL" id="KAF4659158.1"/>
    </source>
</evidence>
<dbReference type="OrthoDB" id="430521at2759"/>
<proteinExistence type="predicted"/>
<feature type="non-terminal residue" evidence="1">
    <location>
        <position position="645"/>
    </location>
</feature>
<evidence type="ECO:0000313" key="2">
    <source>
        <dbReference type="Proteomes" id="UP000570595"/>
    </source>
</evidence>
<dbReference type="AlphaFoldDB" id="A0A7J6LIR1"/>
<gene>
    <name evidence="1" type="ORF">FOZ61_004982</name>
</gene>
<reference evidence="1 2" key="1">
    <citation type="submission" date="2020-04" db="EMBL/GenBank/DDBJ databases">
        <title>Perkinsus olseni comparative genomics.</title>
        <authorList>
            <person name="Bogema D.R."/>
        </authorList>
    </citation>
    <scope>NUCLEOTIDE SEQUENCE [LARGE SCALE GENOMIC DNA]</scope>
    <source>
        <strain evidence="1">ATCC PRA-179</strain>
    </source>
</reference>
<organism evidence="1 2">
    <name type="scientific">Perkinsus olseni</name>
    <name type="common">Perkinsus atlanticus</name>
    <dbReference type="NCBI Taxonomy" id="32597"/>
    <lineage>
        <taxon>Eukaryota</taxon>
        <taxon>Sar</taxon>
        <taxon>Alveolata</taxon>
        <taxon>Perkinsozoa</taxon>
        <taxon>Perkinsea</taxon>
        <taxon>Perkinsida</taxon>
        <taxon>Perkinsidae</taxon>
        <taxon>Perkinsus</taxon>
    </lineage>
</organism>
<name>A0A7J6LIR1_PEROL</name>
<dbReference type="Proteomes" id="UP000570595">
    <property type="component" value="Unassembled WGS sequence"/>
</dbReference>
<accession>A0A7J6LIR1</accession>
<sequence>MTKPEIDPSVAEVIEEALREVAIRRPADPVAFMADRLAAESKLNVDDYAAAHSERIRALRNLRGRAESFWKVVLEDPQHTIDRTGLREVYPELYYFRIINDEVEESAVFDRLCAAIEVMIDILTADTTIVRYYKPFDGVGDYRRTVGKEYSRRSVTHFLGAMIPGLVARAGEAKGLDKLIPNIHNPFSSRNYWIPRPDEELRERDAARVADKTDWRDWDTVERRLDLLVVRLIMLRLLDNCVVHEKLDSYAEDYTERFVRDGMGPREGAGKYYAMLLESPRFLSLFPSFKKYESDHKHFLLSWLRTGFPLRDLPRGRFITAHFEILREETLALFPPLSLEIVVQGLVGESIYDHWDEILPRFDPDLFCIEVQIAAEAICVCRYYPYRTVQSYLGLRYKHIITPACLKLGEALPSQWWESYKPVKRIIVKFCSKPGHFIPLRDALHGRVLTEEQLVTLVSCLNKDGLSRRPVLLPEGVEEFFEACIDNPEVGPCWALGALSNILGRAMKEFGKIHARECVLIIDLRELSKRIEESPDEYGGTSSTVVYDTTTPSATTTVATSTVDAGTLQNTCDVYCQGLNGGASYCKFDQNPPTCQGGDQTCGTIALCGPPVTVTPTQAVPTGDGTYEPACDTMCQSLNDEASYC</sequence>
<comment type="caution">
    <text evidence="1">The sequence shown here is derived from an EMBL/GenBank/DDBJ whole genome shotgun (WGS) entry which is preliminary data.</text>
</comment>
<protein>
    <submittedName>
        <fullName evidence="1">Uncharacterized protein</fullName>
    </submittedName>
</protein>